<feature type="region of interest" description="Disordered" evidence="1">
    <location>
        <begin position="1"/>
        <end position="30"/>
    </location>
</feature>
<dbReference type="Proteomes" id="UP001187682">
    <property type="component" value="Unassembled WGS sequence"/>
</dbReference>
<sequence length="537" mass="59290">MTSTNSKAKPPLLRCDSPPPEMTPAPAIGARPTLTRCLSSASFASYGSSSDATGRDSLGSDTSFLSTGSSRSRSSDVSTLSRKSSFTFGEKGKRRGFVRPQGTDFAASARSRESVLSLGSITHIQHYFARTGLLDGKGATLARKRKQQGSLDIADLDSNPVSPALTEPGTYSSSLTIPQSSDFANPSFGSSHLVESPVDDGPYPNDYYDDLDEQDSEMLPPTVSTYHRVEKPIQRPPTLEELKAELKDALATAYKALVEVMELNSSSGRRNSEAKNTNSPQVKSKALGWFEVQGMHILDVMTLAIRAAKVYYTTHEKPDRLDAIKPEKEVRADLLSVMEVLKQAATREFVGGIRNSEVAAMETWLNGVSDMLKCEEEIEESERLERAGWTWLKGDWAGREVERELAFIASMDPDAAPLPEWTPAAGATELPTPFLEEMRNGLRLVKLHNAAVQKSQRRFGAIPTFHTDTQKPYRCADNIRYWAKAGELRWEVYLRVDALGIVYNNGPQAWLDFEAAILRWCRKVREEITAELGKEAA</sequence>
<reference evidence="2" key="1">
    <citation type="submission" date="2018-03" db="EMBL/GenBank/DDBJ databases">
        <authorList>
            <person name="Guldener U."/>
        </authorList>
    </citation>
    <scope>NUCLEOTIDE SEQUENCE</scope>
</reference>
<evidence type="ECO:0000313" key="3">
    <source>
        <dbReference type="Proteomes" id="UP001187682"/>
    </source>
</evidence>
<name>A0AAE8MUP6_9PEZI</name>
<organism evidence="2 3">
    <name type="scientific">Cephalotrichum gorgonifer</name>
    <dbReference type="NCBI Taxonomy" id="2041049"/>
    <lineage>
        <taxon>Eukaryota</taxon>
        <taxon>Fungi</taxon>
        <taxon>Dikarya</taxon>
        <taxon>Ascomycota</taxon>
        <taxon>Pezizomycotina</taxon>
        <taxon>Sordariomycetes</taxon>
        <taxon>Hypocreomycetidae</taxon>
        <taxon>Microascales</taxon>
        <taxon>Microascaceae</taxon>
        <taxon>Cephalotrichum</taxon>
    </lineage>
</organism>
<gene>
    <name evidence="2" type="ORF">DNG_03717</name>
</gene>
<feature type="region of interest" description="Disordered" evidence="1">
    <location>
        <begin position="44"/>
        <end position="83"/>
    </location>
</feature>
<feature type="region of interest" description="Disordered" evidence="1">
    <location>
        <begin position="148"/>
        <end position="178"/>
    </location>
</feature>
<evidence type="ECO:0000256" key="1">
    <source>
        <dbReference type="SAM" id="MobiDB-lite"/>
    </source>
</evidence>
<accession>A0AAE8MUP6</accession>
<dbReference type="EMBL" id="ONZQ02000004">
    <property type="protein sequence ID" value="SPO00969.1"/>
    <property type="molecule type" value="Genomic_DNA"/>
</dbReference>
<dbReference type="PANTHER" id="PTHR38702">
    <property type="entry name" value="CALPONIN-HOMOLOGY (CH) DOMAIN-CONTAINING PROTEIN"/>
    <property type="match status" value="1"/>
</dbReference>
<feature type="compositionally biased region" description="Polar residues" evidence="1">
    <location>
        <begin position="169"/>
        <end position="178"/>
    </location>
</feature>
<proteinExistence type="predicted"/>
<keyword evidence="3" id="KW-1185">Reference proteome</keyword>
<dbReference type="AlphaFoldDB" id="A0AAE8MUP6"/>
<evidence type="ECO:0000313" key="2">
    <source>
        <dbReference type="EMBL" id="SPO00969.1"/>
    </source>
</evidence>
<comment type="caution">
    <text evidence="2">The sequence shown here is derived from an EMBL/GenBank/DDBJ whole genome shotgun (WGS) entry which is preliminary data.</text>
</comment>
<protein>
    <submittedName>
        <fullName evidence="2">Uncharacterized protein</fullName>
    </submittedName>
</protein>
<dbReference type="PANTHER" id="PTHR38702:SF1">
    <property type="entry name" value="CALPONIN-HOMOLOGY (CH) DOMAIN-CONTAINING PROTEIN"/>
    <property type="match status" value="1"/>
</dbReference>